<name>A0ABY9MRA2_9GAMM</name>
<dbReference type="RefSeq" id="WP_308895703.1">
    <property type="nucleotide sequence ID" value="NZ_CP133218.1"/>
</dbReference>
<dbReference type="EMBL" id="CP133218">
    <property type="protein sequence ID" value="WML91048.1"/>
    <property type="molecule type" value="Genomic_DNA"/>
</dbReference>
<evidence type="ECO:0000259" key="1">
    <source>
        <dbReference type="Pfam" id="PF18480"/>
    </source>
</evidence>
<sequence length="52" mass="6296">MKKYLIDVNLPRYFSLWAGEEYEHVVNIDDEMKDSDIWEYAKQHNLVIDLAH</sequence>
<dbReference type="Proteomes" id="UP001236657">
    <property type="component" value="Chromosome"/>
</dbReference>
<reference evidence="2 3" key="1">
    <citation type="submission" date="2023-08" db="EMBL/GenBank/DDBJ databases">
        <title>New molecular markers tilS and rpoB for phylogenetic and monitoring studies of the genus Thiothrix biodiversity.</title>
        <authorList>
            <person name="Ravin N.V."/>
            <person name="Smolyakov D."/>
            <person name="Markov N.D."/>
            <person name="Beletsky A.V."/>
            <person name="Mardanov A.V."/>
            <person name="Rudenko T.S."/>
            <person name="Grabovich M.Y."/>
        </authorList>
    </citation>
    <scope>NUCLEOTIDE SEQUENCE [LARGE SCALE GENOMIC DNA]</scope>
    <source>
        <strain evidence="2 3">MK1</strain>
    </source>
</reference>
<accession>A0ABY9MRA2</accession>
<protein>
    <submittedName>
        <fullName evidence="2">DUF5615 family PIN-like protein</fullName>
    </submittedName>
</protein>
<dbReference type="InterPro" id="IPR041049">
    <property type="entry name" value="DUF5615"/>
</dbReference>
<evidence type="ECO:0000313" key="2">
    <source>
        <dbReference type="EMBL" id="WML91048.1"/>
    </source>
</evidence>
<dbReference type="Pfam" id="PF18480">
    <property type="entry name" value="DUF5615"/>
    <property type="match status" value="1"/>
</dbReference>
<keyword evidence="3" id="KW-1185">Reference proteome</keyword>
<proteinExistence type="predicted"/>
<feature type="domain" description="DUF5615" evidence="1">
    <location>
        <begin position="3"/>
        <end position="48"/>
    </location>
</feature>
<gene>
    <name evidence="2" type="ORF">RCF98_01540</name>
</gene>
<evidence type="ECO:0000313" key="3">
    <source>
        <dbReference type="Proteomes" id="UP001236657"/>
    </source>
</evidence>
<organism evidence="2 3">
    <name type="scientific">Thiothrix lacustris</name>
    <dbReference type="NCBI Taxonomy" id="525917"/>
    <lineage>
        <taxon>Bacteria</taxon>
        <taxon>Pseudomonadati</taxon>
        <taxon>Pseudomonadota</taxon>
        <taxon>Gammaproteobacteria</taxon>
        <taxon>Thiotrichales</taxon>
        <taxon>Thiotrichaceae</taxon>
        <taxon>Thiothrix</taxon>
    </lineage>
</organism>